<evidence type="ECO:0000256" key="1">
    <source>
        <dbReference type="ARBA" id="ARBA00004571"/>
    </source>
</evidence>
<evidence type="ECO:0000256" key="12">
    <source>
        <dbReference type="SAM" id="SignalP"/>
    </source>
</evidence>
<dbReference type="GO" id="GO:0044718">
    <property type="term" value="P:siderophore transmembrane transport"/>
    <property type="evidence" value="ECO:0007669"/>
    <property type="project" value="TreeGrafter"/>
</dbReference>
<dbReference type="GO" id="GO:0015344">
    <property type="term" value="F:siderophore uptake transmembrane transporter activity"/>
    <property type="evidence" value="ECO:0007669"/>
    <property type="project" value="TreeGrafter"/>
</dbReference>
<organism evidence="15 16">
    <name type="scientific">Plebeiibacterium marinum</name>
    <dbReference type="NCBI Taxonomy" id="2992111"/>
    <lineage>
        <taxon>Bacteria</taxon>
        <taxon>Pseudomonadati</taxon>
        <taxon>Bacteroidota</taxon>
        <taxon>Bacteroidia</taxon>
        <taxon>Marinilabiliales</taxon>
        <taxon>Marinilabiliaceae</taxon>
        <taxon>Plebeiibacterium</taxon>
    </lineage>
</organism>
<evidence type="ECO:0000259" key="14">
    <source>
        <dbReference type="Pfam" id="PF07715"/>
    </source>
</evidence>
<dbReference type="Pfam" id="PF13715">
    <property type="entry name" value="CarbopepD_reg_2"/>
    <property type="match status" value="1"/>
</dbReference>
<feature type="chain" id="PRO_5042067285" evidence="12">
    <location>
        <begin position="20"/>
        <end position="727"/>
    </location>
</feature>
<evidence type="ECO:0000256" key="5">
    <source>
        <dbReference type="ARBA" id="ARBA00022729"/>
    </source>
</evidence>
<keyword evidence="2 10" id="KW-0813">Transport</keyword>
<keyword evidence="9 10" id="KW-0998">Cell outer membrane</keyword>
<evidence type="ECO:0000256" key="2">
    <source>
        <dbReference type="ARBA" id="ARBA00022448"/>
    </source>
</evidence>
<dbReference type="SUPFAM" id="SSF49464">
    <property type="entry name" value="Carboxypeptidase regulatory domain-like"/>
    <property type="match status" value="1"/>
</dbReference>
<comment type="similarity">
    <text evidence="10 11">Belongs to the TonB-dependent receptor family.</text>
</comment>
<dbReference type="InterPro" id="IPR000531">
    <property type="entry name" value="Beta-barrel_TonB"/>
</dbReference>
<feature type="domain" description="TonB-dependent receptor-like beta-barrel" evidence="13">
    <location>
        <begin position="293"/>
        <end position="695"/>
    </location>
</feature>
<feature type="signal peptide" evidence="12">
    <location>
        <begin position="1"/>
        <end position="19"/>
    </location>
</feature>
<dbReference type="EMBL" id="JAPDPI010000039">
    <property type="protein sequence ID" value="MCW3807169.1"/>
    <property type="molecule type" value="Genomic_DNA"/>
</dbReference>
<dbReference type="Gene3D" id="2.60.40.1120">
    <property type="entry name" value="Carboxypeptidase-like, regulatory domain"/>
    <property type="match status" value="1"/>
</dbReference>
<evidence type="ECO:0000256" key="6">
    <source>
        <dbReference type="ARBA" id="ARBA00023077"/>
    </source>
</evidence>
<feature type="domain" description="TonB-dependent receptor plug" evidence="14">
    <location>
        <begin position="121"/>
        <end position="225"/>
    </location>
</feature>
<gene>
    <name evidence="15" type="ORF">OM074_16150</name>
</gene>
<dbReference type="Pfam" id="PF07715">
    <property type="entry name" value="Plug"/>
    <property type="match status" value="1"/>
</dbReference>
<dbReference type="InterPro" id="IPR037066">
    <property type="entry name" value="Plug_dom_sf"/>
</dbReference>
<dbReference type="InterPro" id="IPR039426">
    <property type="entry name" value="TonB-dep_rcpt-like"/>
</dbReference>
<keyword evidence="3 10" id="KW-1134">Transmembrane beta strand</keyword>
<dbReference type="Gene3D" id="2.170.130.10">
    <property type="entry name" value="TonB-dependent receptor, plug domain"/>
    <property type="match status" value="1"/>
</dbReference>
<dbReference type="Pfam" id="PF00593">
    <property type="entry name" value="TonB_dep_Rec_b-barrel"/>
    <property type="match status" value="1"/>
</dbReference>
<dbReference type="Proteomes" id="UP001207408">
    <property type="component" value="Unassembled WGS sequence"/>
</dbReference>
<keyword evidence="5 12" id="KW-0732">Signal</keyword>
<reference evidence="15" key="1">
    <citation type="submission" date="2022-10" db="EMBL/GenBank/DDBJ databases">
        <authorList>
            <person name="Yu W.X."/>
        </authorList>
    </citation>
    <scope>NUCLEOTIDE SEQUENCE</scope>
    <source>
        <strain evidence="15">D04</strain>
    </source>
</reference>
<keyword evidence="4 10" id="KW-0812">Transmembrane</keyword>
<dbReference type="InterPro" id="IPR008969">
    <property type="entry name" value="CarboxyPept-like_regulatory"/>
</dbReference>
<keyword evidence="16" id="KW-1185">Reference proteome</keyword>
<dbReference type="InterPro" id="IPR036942">
    <property type="entry name" value="Beta-barrel_TonB_sf"/>
</dbReference>
<dbReference type="GO" id="GO:0009279">
    <property type="term" value="C:cell outer membrane"/>
    <property type="evidence" value="ECO:0007669"/>
    <property type="project" value="UniProtKB-SubCell"/>
</dbReference>
<dbReference type="AlphaFoldDB" id="A0AAE3MG72"/>
<keyword evidence="7 10" id="KW-0472">Membrane</keyword>
<sequence>MQKIGFALSFILLCLSIMAEGQNTVIKGKIIRKNDQENLPGVNVYFAGTTIGSASNNNGEFKFSTKNTGTYDLIVSYSGYKRIRETVSIHEGENTFHFEMEESENTLGEVVITGTGTPHHLKKAPVPTEIISKKTIESVGATDFNTLMMSLSPSFDFNPGTMGAMMTLNGLSNDFILVLINGKRLYGDMGGNTDLNRINPDNIERIEIVKGASSLLYGTDAIAGVVNIITKKSNQKLNINNSSRIRKYGTWQQNNSLDLNFGKFSSNTSFSKKKTDGWQLSKYELDGDQLVETEAQAQIEYEDYTLNQRFGYNITKKLSVYAEGSYYEKDMYRPQSVGKYGYYFEDKTYGSGAKYLLNNKDFISIDFHNDRYKYYYRYNQEYKDYLPGDKSINNDQRLSNINLKYVNHISKNNQLTLGADYINEEYISDRVLNGKADVTTYALYAQEELKFFDKLDIVAGARMVKHEEFGSTFTPKVSALYRISNINLRGTYGLGYKAPTLKELYYTYEKGSKLYLGNTDLDPQKSEYLSLGIEYNTQRTSISLTAYRNNVDDLIDYKEVELTDEDIANGISIKKQHFNFEETRSQGIDLLFNTRLGAGFNLGGGYSYVNAKDLTNDDRLPGVAENYGNIHLDYNHSWSKYNLVASLTGRFQDEKYYNDSRGNAKAYELVNFTTKHKFTWVKNFVFELTAGIDNIFDYVDDSPYGSHYATLSPGRTYFAGLLINFSK</sequence>
<comment type="caution">
    <text evidence="15">The sequence shown here is derived from an EMBL/GenBank/DDBJ whole genome shotgun (WGS) entry which is preliminary data.</text>
</comment>
<dbReference type="InterPro" id="IPR012910">
    <property type="entry name" value="Plug_dom"/>
</dbReference>
<dbReference type="RefSeq" id="WP_301201309.1">
    <property type="nucleotide sequence ID" value="NZ_JAPDPI010000039.1"/>
</dbReference>
<evidence type="ECO:0000256" key="4">
    <source>
        <dbReference type="ARBA" id="ARBA00022692"/>
    </source>
</evidence>
<dbReference type="CDD" id="cd01347">
    <property type="entry name" value="ligand_gated_channel"/>
    <property type="match status" value="1"/>
</dbReference>
<comment type="subcellular location">
    <subcellularLocation>
        <location evidence="1 10">Cell outer membrane</location>
        <topology evidence="1 10">Multi-pass membrane protein</topology>
    </subcellularLocation>
</comment>
<accession>A0AAE3MG72</accession>
<evidence type="ECO:0000256" key="10">
    <source>
        <dbReference type="PROSITE-ProRule" id="PRU01360"/>
    </source>
</evidence>
<evidence type="ECO:0000256" key="3">
    <source>
        <dbReference type="ARBA" id="ARBA00022452"/>
    </source>
</evidence>
<dbReference type="SUPFAM" id="SSF56935">
    <property type="entry name" value="Porins"/>
    <property type="match status" value="1"/>
</dbReference>
<evidence type="ECO:0000256" key="11">
    <source>
        <dbReference type="RuleBase" id="RU003357"/>
    </source>
</evidence>
<keyword evidence="6 11" id="KW-0798">TonB box</keyword>
<dbReference type="PROSITE" id="PS52016">
    <property type="entry name" value="TONB_DEPENDENT_REC_3"/>
    <property type="match status" value="1"/>
</dbReference>
<protein>
    <submittedName>
        <fullName evidence="15">TonB-dependent receptor</fullName>
    </submittedName>
</protein>
<dbReference type="PANTHER" id="PTHR30069:SF29">
    <property type="entry name" value="HEMOGLOBIN AND HEMOGLOBIN-HAPTOGLOBIN-BINDING PROTEIN 1-RELATED"/>
    <property type="match status" value="1"/>
</dbReference>
<evidence type="ECO:0000256" key="8">
    <source>
        <dbReference type="ARBA" id="ARBA00023170"/>
    </source>
</evidence>
<evidence type="ECO:0000259" key="13">
    <source>
        <dbReference type="Pfam" id="PF00593"/>
    </source>
</evidence>
<evidence type="ECO:0000313" key="15">
    <source>
        <dbReference type="EMBL" id="MCW3807169.1"/>
    </source>
</evidence>
<name>A0AAE3MG72_9BACT</name>
<evidence type="ECO:0000256" key="7">
    <source>
        <dbReference type="ARBA" id="ARBA00023136"/>
    </source>
</evidence>
<dbReference type="Gene3D" id="2.40.170.20">
    <property type="entry name" value="TonB-dependent receptor, beta-barrel domain"/>
    <property type="match status" value="1"/>
</dbReference>
<dbReference type="PANTHER" id="PTHR30069">
    <property type="entry name" value="TONB-DEPENDENT OUTER MEMBRANE RECEPTOR"/>
    <property type="match status" value="1"/>
</dbReference>
<evidence type="ECO:0000313" key="16">
    <source>
        <dbReference type="Proteomes" id="UP001207408"/>
    </source>
</evidence>
<proteinExistence type="inferred from homology"/>
<keyword evidence="8 15" id="KW-0675">Receptor</keyword>
<evidence type="ECO:0000256" key="9">
    <source>
        <dbReference type="ARBA" id="ARBA00023237"/>
    </source>
</evidence>